<proteinExistence type="predicted"/>
<dbReference type="PANTHER" id="PTHR43800:SF1">
    <property type="entry name" value="PEPTIDYL-LYSINE N-ACETYLTRANSFERASE YJAB"/>
    <property type="match status" value="1"/>
</dbReference>
<keyword evidence="1 4" id="KW-0808">Transferase</keyword>
<dbReference type="InterPro" id="IPR000182">
    <property type="entry name" value="GNAT_dom"/>
</dbReference>
<protein>
    <submittedName>
        <fullName evidence="4">GNAT family N-acetyltransferase</fullName>
    </submittedName>
    <submittedName>
        <fullName evidence="5">Ribosomal protein S18 acetylase RimI-like enzyme</fullName>
    </submittedName>
</protein>
<accession>A0A370G6E6</accession>
<evidence type="ECO:0000259" key="3">
    <source>
        <dbReference type="PROSITE" id="PS51186"/>
    </source>
</evidence>
<dbReference type="Pfam" id="PF00583">
    <property type="entry name" value="Acetyltransf_1"/>
    <property type="match status" value="1"/>
</dbReference>
<feature type="domain" description="N-acetyltransferase" evidence="3">
    <location>
        <begin position="5"/>
        <end position="165"/>
    </location>
</feature>
<dbReference type="Proteomes" id="UP000562982">
    <property type="component" value="Unassembled WGS sequence"/>
</dbReference>
<dbReference type="EMBL" id="JABEQI010000005">
    <property type="protein sequence ID" value="MBB2186967.1"/>
    <property type="molecule type" value="Genomic_DNA"/>
</dbReference>
<gene>
    <name evidence="5" type="ORF">C7453_10520</name>
    <name evidence="4" type="ORF">HLH32_11325</name>
</gene>
<dbReference type="PANTHER" id="PTHR43800">
    <property type="entry name" value="PEPTIDYL-LYSINE N-ACETYLTRANSFERASE YJAB"/>
    <property type="match status" value="1"/>
</dbReference>
<reference evidence="5 6" key="1">
    <citation type="submission" date="2018-07" db="EMBL/GenBank/DDBJ databases">
        <title>Genomic Encyclopedia of Type Strains, Phase IV (KMG-IV): sequencing the most valuable type-strain genomes for metagenomic binning, comparative biology and taxonomic classification.</title>
        <authorList>
            <person name="Goeker M."/>
        </authorList>
    </citation>
    <scope>NUCLEOTIDE SEQUENCE [LARGE SCALE GENOMIC DNA]</scope>
    <source>
        <strain evidence="5 6">DSM 5603</strain>
    </source>
</reference>
<keyword evidence="6" id="KW-1185">Reference proteome</keyword>
<dbReference type="Proteomes" id="UP000254958">
    <property type="component" value="Unassembled WGS sequence"/>
</dbReference>
<reference evidence="4 7" key="2">
    <citation type="submission" date="2020-04" db="EMBL/GenBank/DDBJ databases">
        <title>Description of novel Gluconacetobacter.</title>
        <authorList>
            <person name="Sombolestani A."/>
        </authorList>
    </citation>
    <scope>NUCLEOTIDE SEQUENCE [LARGE SCALE GENOMIC DNA]</scope>
    <source>
        <strain evidence="4 7">LMG 1382</strain>
    </source>
</reference>
<sequence>MHGDWQIRPARPDEAALLPAVEEASGTLFRTIPDLAWIADDGVMPAEAHLAAIAAGTCWVAVEGEAVAGFLSARMAGEDGNGADAGRAVLHVWEMSVAPAHQGRGLGRALLEHAAAYAAAQAMAAVTLTTFRDVAWNAPFYARTGFAILPDVALTPRLRDVLAAEVAHGLPAARRCAMRRPVSLVS</sequence>
<dbReference type="AlphaFoldDB" id="A0A370G6E6"/>
<evidence type="ECO:0000256" key="1">
    <source>
        <dbReference type="ARBA" id="ARBA00022679"/>
    </source>
</evidence>
<evidence type="ECO:0000313" key="5">
    <source>
        <dbReference type="EMBL" id="RDI37613.1"/>
    </source>
</evidence>
<organism evidence="5 6">
    <name type="scientific">Gluconacetobacter liquefaciens</name>
    <name type="common">Acetobacter liquefaciens</name>
    <dbReference type="NCBI Taxonomy" id="89584"/>
    <lineage>
        <taxon>Bacteria</taxon>
        <taxon>Pseudomonadati</taxon>
        <taxon>Pseudomonadota</taxon>
        <taxon>Alphaproteobacteria</taxon>
        <taxon>Acetobacterales</taxon>
        <taxon>Acetobacteraceae</taxon>
        <taxon>Gluconacetobacter</taxon>
    </lineage>
</organism>
<dbReference type="SUPFAM" id="SSF55729">
    <property type="entry name" value="Acyl-CoA N-acyltransferases (Nat)"/>
    <property type="match status" value="1"/>
</dbReference>
<evidence type="ECO:0000313" key="4">
    <source>
        <dbReference type="EMBL" id="MBB2186967.1"/>
    </source>
</evidence>
<evidence type="ECO:0000256" key="2">
    <source>
        <dbReference type="ARBA" id="ARBA00023315"/>
    </source>
</evidence>
<keyword evidence="2" id="KW-0012">Acyltransferase</keyword>
<dbReference type="GO" id="GO:0016747">
    <property type="term" value="F:acyltransferase activity, transferring groups other than amino-acyl groups"/>
    <property type="evidence" value="ECO:0007669"/>
    <property type="project" value="InterPro"/>
</dbReference>
<dbReference type="PROSITE" id="PS51186">
    <property type="entry name" value="GNAT"/>
    <property type="match status" value="1"/>
</dbReference>
<keyword evidence="5" id="KW-0687">Ribonucleoprotein</keyword>
<dbReference type="CDD" id="cd04301">
    <property type="entry name" value="NAT_SF"/>
    <property type="match status" value="1"/>
</dbReference>
<dbReference type="OrthoDB" id="572496at2"/>
<dbReference type="Gene3D" id="3.40.630.30">
    <property type="match status" value="1"/>
</dbReference>
<dbReference type="GO" id="GO:0005840">
    <property type="term" value="C:ribosome"/>
    <property type="evidence" value="ECO:0007669"/>
    <property type="project" value="UniProtKB-KW"/>
</dbReference>
<name>A0A370G6E6_GLULI</name>
<dbReference type="EMBL" id="QQAW01000005">
    <property type="protein sequence ID" value="RDI37613.1"/>
    <property type="molecule type" value="Genomic_DNA"/>
</dbReference>
<keyword evidence="5" id="KW-0689">Ribosomal protein</keyword>
<comment type="caution">
    <text evidence="5">The sequence shown here is derived from an EMBL/GenBank/DDBJ whole genome shotgun (WGS) entry which is preliminary data.</text>
</comment>
<dbReference type="InterPro" id="IPR016181">
    <property type="entry name" value="Acyl_CoA_acyltransferase"/>
</dbReference>
<evidence type="ECO:0000313" key="6">
    <source>
        <dbReference type="Proteomes" id="UP000254958"/>
    </source>
</evidence>
<evidence type="ECO:0000313" key="7">
    <source>
        <dbReference type="Proteomes" id="UP000562982"/>
    </source>
</evidence>